<gene>
    <name evidence="1" type="ORF">E6C27_scaffold46G004170</name>
</gene>
<accession>A0A5A7TSX0</accession>
<keyword evidence="1" id="KW-0695">RNA-directed DNA polymerase</keyword>
<reference evidence="1 2" key="1">
    <citation type="submission" date="2019-08" db="EMBL/GenBank/DDBJ databases">
        <title>Draft genome sequences of two oriental melons (Cucumis melo L. var makuwa).</title>
        <authorList>
            <person name="Kwon S.-Y."/>
        </authorList>
    </citation>
    <scope>NUCLEOTIDE SEQUENCE [LARGE SCALE GENOMIC DNA]</scope>
    <source>
        <strain evidence="2">cv. SW 3</strain>
        <tissue evidence="1">Leaf</tissue>
    </source>
</reference>
<comment type="caution">
    <text evidence="1">The sequence shown here is derived from an EMBL/GenBank/DDBJ whole genome shotgun (WGS) entry which is preliminary data.</text>
</comment>
<dbReference type="AlphaFoldDB" id="A0A5A7TSX0"/>
<organism evidence="1 2">
    <name type="scientific">Cucumis melo var. makuwa</name>
    <name type="common">Oriental melon</name>
    <dbReference type="NCBI Taxonomy" id="1194695"/>
    <lineage>
        <taxon>Eukaryota</taxon>
        <taxon>Viridiplantae</taxon>
        <taxon>Streptophyta</taxon>
        <taxon>Embryophyta</taxon>
        <taxon>Tracheophyta</taxon>
        <taxon>Spermatophyta</taxon>
        <taxon>Magnoliopsida</taxon>
        <taxon>eudicotyledons</taxon>
        <taxon>Gunneridae</taxon>
        <taxon>Pentapetalae</taxon>
        <taxon>rosids</taxon>
        <taxon>fabids</taxon>
        <taxon>Cucurbitales</taxon>
        <taxon>Cucurbitaceae</taxon>
        <taxon>Benincaseae</taxon>
        <taxon>Cucumis</taxon>
    </lineage>
</organism>
<evidence type="ECO:0000313" key="2">
    <source>
        <dbReference type="Proteomes" id="UP000321393"/>
    </source>
</evidence>
<sequence>MVPLAIPPALIHEYEPTQAQGTTKLNNDNLCVEDDIVDVVEDDRTNIIVPKENKTTRSDETLTDIEVLETSPDDSDNNLSPKFRAFASLDTAIIPKNIREATKSPEWKMVVMEEMEAFEKNKT</sequence>
<keyword evidence="1" id="KW-0808">Transferase</keyword>
<dbReference type="EMBL" id="SSTE01014815">
    <property type="protein sequence ID" value="KAA0044661.1"/>
    <property type="molecule type" value="Genomic_DNA"/>
</dbReference>
<name>A0A5A7TSX0_CUCMM</name>
<protein>
    <submittedName>
        <fullName evidence="1">Reverse transcriptase</fullName>
    </submittedName>
</protein>
<proteinExistence type="predicted"/>
<dbReference type="OrthoDB" id="1306334at2759"/>
<evidence type="ECO:0000313" key="1">
    <source>
        <dbReference type="EMBL" id="KAA0044661.1"/>
    </source>
</evidence>
<dbReference type="Proteomes" id="UP000321393">
    <property type="component" value="Unassembled WGS sequence"/>
</dbReference>
<keyword evidence="1" id="KW-0548">Nucleotidyltransferase</keyword>
<dbReference type="GO" id="GO:0003964">
    <property type="term" value="F:RNA-directed DNA polymerase activity"/>
    <property type="evidence" value="ECO:0007669"/>
    <property type="project" value="UniProtKB-KW"/>
</dbReference>